<feature type="transmembrane region" description="Helical" evidence="1">
    <location>
        <begin position="296"/>
        <end position="314"/>
    </location>
</feature>
<name>A7HNR9_FERNB</name>
<reference evidence="2 3" key="1">
    <citation type="submission" date="2007-07" db="EMBL/GenBank/DDBJ databases">
        <title>Complete sequence of Fervidobacterium nodosum Rt17-B1.</title>
        <authorList>
            <consortium name="US DOE Joint Genome Institute"/>
            <person name="Copeland A."/>
            <person name="Lucas S."/>
            <person name="Lapidus A."/>
            <person name="Barry K."/>
            <person name="Glavina del Rio T."/>
            <person name="Dalin E."/>
            <person name="Tice H."/>
            <person name="Pitluck S."/>
            <person name="Saunders E."/>
            <person name="Brettin T."/>
            <person name="Bruce D."/>
            <person name="Detter J.C."/>
            <person name="Han C."/>
            <person name="Schmutz J."/>
            <person name="Larimer F."/>
            <person name="Land M."/>
            <person name="Hauser L."/>
            <person name="Kyrpides N."/>
            <person name="Mikhailova N."/>
            <person name="Nelson K."/>
            <person name="Gogarten J.P."/>
            <person name="Noll K."/>
            <person name="Richardson P."/>
        </authorList>
    </citation>
    <scope>NUCLEOTIDE SEQUENCE [LARGE SCALE GENOMIC DNA]</scope>
    <source>
        <strain evidence="3">ATCC 35602 / DSM 5306 / Rt17-B1</strain>
    </source>
</reference>
<dbReference type="HOGENOM" id="CLU_882094_0_0_0"/>
<keyword evidence="3" id="KW-1185">Reference proteome</keyword>
<proteinExistence type="predicted"/>
<dbReference type="Proteomes" id="UP000002415">
    <property type="component" value="Chromosome"/>
</dbReference>
<dbReference type="STRING" id="381764.Fnod_1717"/>
<keyword evidence="1" id="KW-0812">Transmembrane</keyword>
<keyword evidence="1" id="KW-0472">Membrane</keyword>
<evidence type="ECO:0000256" key="1">
    <source>
        <dbReference type="SAM" id="Phobius"/>
    </source>
</evidence>
<evidence type="ECO:0000313" key="2">
    <source>
        <dbReference type="EMBL" id="ABS61552.1"/>
    </source>
</evidence>
<gene>
    <name evidence="2" type="ordered locus">Fnod_1717</name>
</gene>
<dbReference type="KEGG" id="fno:Fnod_1717"/>
<dbReference type="AlphaFoldDB" id="A7HNR9"/>
<reference evidence="2 3" key="2">
    <citation type="journal article" date="2009" name="Proc. Natl. Acad. Sci. U.S.A.">
        <title>On the chimeric nature, thermophilic origin, and phylogenetic placement of the Thermotogales.</title>
        <authorList>
            <person name="Zhaxybayeva O."/>
            <person name="Swithers K.S."/>
            <person name="Lapierre P."/>
            <person name="Fournier G.P."/>
            <person name="Bickhart D.M."/>
            <person name="DeBoy R.T."/>
            <person name="Nelson K.E."/>
            <person name="Nesbo C.L."/>
            <person name="Doolittle W.F."/>
            <person name="Gogarten J.P."/>
            <person name="Noll K.M."/>
        </authorList>
    </citation>
    <scope>NUCLEOTIDE SEQUENCE [LARGE SCALE GENOMIC DNA]</scope>
    <source>
        <strain evidence="3">ATCC 35602 / DSM 5306 / Rt17-B1</strain>
    </source>
</reference>
<dbReference type="RefSeq" id="WP_011994843.1">
    <property type="nucleotide sequence ID" value="NC_009718.1"/>
</dbReference>
<dbReference type="OrthoDB" id="42805at2"/>
<evidence type="ECO:0000313" key="3">
    <source>
        <dbReference type="Proteomes" id="UP000002415"/>
    </source>
</evidence>
<keyword evidence="1" id="KW-1133">Transmembrane helix</keyword>
<dbReference type="eggNOG" id="COG1196">
    <property type="taxonomic scope" value="Bacteria"/>
</dbReference>
<dbReference type="EMBL" id="CP000771">
    <property type="protein sequence ID" value="ABS61552.1"/>
    <property type="molecule type" value="Genomic_DNA"/>
</dbReference>
<organism evidence="2 3">
    <name type="scientific">Fervidobacterium nodosum (strain ATCC 35602 / DSM 5306 / Rt17-B1)</name>
    <dbReference type="NCBI Taxonomy" id="381764"/>
    <lineage>
        <taxon>Bacteria</taxon>
        <taxon>Thermotogati</taxon>
        <taxon>Thermotogota</taxon>
        <taxon>Thermotogae</taxon>
        <taxon>Thermotogales</taxon>
        <taxon>Fervidobacteriaceae</taxon>
        <taxon>Fervidobacterium</taxon>
    </lineage>
</organism>
<sequence length="315" mass="35515">MRKLGILLAVVLFGLMVFAEVDIDSLVNRIELLEEYANMIYDTVGTKADLEKVCLLEASVTELYDSIDGLNEILTGLAAQIGDTDYLLRKQIENTQKDFNSKLEEYAKNQQAYDERISAVETDILNIKNTIDTGLPALRDMLYELSDNLAALEERLTSYIEVSINSLKEEMVKEGITTEAPNNDFETALEDIKVTLDIHDNDILKIYETLGTLSDQIAALEEKIIDPEAIETLTLKVDMHDQDIVNIYDNLSQKADREQVDQIETALENYATREEVTKMLSDSEKKFDEKLNNVNTIAWFGIILGVVAVVFSIAK</sequence>
<accession>A7HNR9</accession>
<protein>
    <submittedName>
        <fullName evidence="2">Uncharacterized protein</fullName>
    </submittedName>
</protein>